<dbReference type="Gene3D" id="3.40.50.2300">
    <property type="match status" value="1"/>
</dbReference>
<dbReference type="PROSITE" id="PS50043">
    <property type="entry name" value="HTH_LUXR_2"/>
    <property type="match status" value="1"/>
</dbReference>
<dbReference type="InterPro" id="IPR011006">
    <property type="entry name" value="CheY-like_superfamily"/>
</dbReference>
<dbReference type="Proteomes" id="UP000473699">
    <property type="component" value="Unassembled WGS sequence"/>
</dbReference>
<dbReference type="InterPro" id="IPR000792">
    <property type="entry name" value="Tscrpt_reg_LuxR_C"/>
</dbReference>
<dbReference type="PRINTS" id="PR00038">
    <property type="entry name" value="HTHLUXR"/>
</dbReference>
<evidence type="ECO:0000313" key="8">
    <source>
        <dbReference type="EMBL" id="MST55103.1"/>
    </source>
</evidence>
<evidence type="ECO:0000256" key="1">
    <source>
        <dbReference type="ARBA" id="ARBA00022553"/>
    </source>
</evidence>
<dbReference type="InterPro" id="IPR039420">
    <property type="entry name" value="WalR-like"/>
</dbReference>
<evidence type="ECO:0000256" key="4">
    <source>
        <dbReference type="ARBA" id="ARBA00023163"/>
    </source>
</evidence>
<dbReference type="SUPFAM" id="SSF46894">
    <property type="entry name" value="C-terminal effector domain of the bipartite response regulators"/>
    <property type="match status" value="1"/>
</dbReference>
<dbReference type="SUPFAM" id="SSF52172">
    <property type="entry name" value="CheY-like"/>
    <property type="match status" value="1"/>
</dbReference>
<accession>A0A6L5YA88</accession>
<feature type="modified residue" description="4-aspartylphosphate" evidence="5">
    <location>
        <position position="55"/>
    </location>
</feature>
<dbReference type="RefSeq" id="WP_154528214.1">
    <property type="nucleotide sequence ID" value="NZ_JAXDZJ010000118.1"/>
</dbReference>
<comment type="caution">
    <text evidence="8">The sequence shown here is derived from an EMBL/GenBank/DDBJ whole genome shotgun (WGS) entry which is preliminary data.</text>
</comment>
<dbReference type="SMART" id="SM00448">
    <property type="entry name" value="REC"/>
    <property type="match status" value="1"/>
</dbReference>
<name>A0A6L5YA88_9BACT</name>
<protein>
    <submittedName>
        <fullName evidence="8">Response regulator transcription factor</fullName>
    </submittedName>
</protein>
<dbReference type="InterPro" id="IPR016032">
    <property type="entry name" value="Sig_transdc_resp-reg_C-effctor"/>
</dbReference>
<dbReference type="GO" id="GO:0000160">
    <property type="term" value="P:phosphorelay signal transduction system"/>
    <property type="evidence" value="ECO:0007669"/>
    <property type="project" value="InterPro"/>
</dbReference>
<keyword evidence="9" id="KW-1185">Reference proteome</keyword>
<keyword evidence="1 5" id="KW-0597">Phosphoprotein</keyword>
<evidence type="ECO:0000256" key="3">
    <source>
        <dbReference type="ARBA" id="ARBA00023125"/>
    </source>
</evidence>
<evidence type="ECO:0000259" key="7">
    <source>
        <dbReference type="PROSITE" id="PS50110"/>
    </source>
</evidence>
<dbReference type="CDD" id="cd17535">
    <property type="entry name" value="REC_NarL-like"/>
    <property type="match status" value="1"/>
</dbReference>
<proteinExistence type="predicted"/>
<dbReference type="Pfam" id="PF00196">
    <property type="entry name" value="GerE"/>
    <property type="match status" value="1"/>
</dbReference>
<dbReference type="GO" id="GO:0003677">
    <property type="term" value="F:DNA binding"/>
    <property type="evidence" value="ECO:0007669"/>
    <property type="project" value="UniProtKB-KW"/>
</dbReference>
<evidence type="ECO:0000259" key="6">
    <source>
        <dbReference type="PROSITE" id="PS50043"/>
    </source>
</evidence>
<evidence type="ECO:0000256" key="5">
    <source>
        <dbReference type="PROSITE-ProRule" id="PRU00169"/>
    </source>
</evidence>
<dbReference type="GO" id="GO:0006355">
    <property type="term" value="P:regulation of DNA-templated transcription"/>
    <property type="evidence" value="ECO:0007669"/>
    <property type="project" value="InterPro"/>
</dbReference>
<dbReference type="PROSITE" id="PS00622">
    <property type="entry name" value="HTH_LUXR_1"/>
    <property type="match status" value="1"/>
</dbReference>
<dbReference type="CDD" id="cd06170">
    <property type="entry name" value="LuxR_C_like"/>
    <property type="match status" value="1"/>
</dbReference>
<dbReference type="PANTHER" id="PTHR43214:SF41">
    <property type="entry name" value="NITRATE_NITRITE RESPONSE REGULATOR PROTEIN NARP"/>
    <property type="match status" value="1"/>
</dbReference>
<keyword evidence="4" id="KW-0804">Transcription</keyword>
<dbReference type="InterPro" id="IPR001789">
    <property type="entry name" value="Sig_transdc_resp-reg_receiver"/>
</dbReference>
<organism evidence="8 9">
    <name type="scientific">Pyramidobacter porci</name>
    <dbReference type="NCBI Taxonomy" id="2605789"/>
    <lineage>
        <taxon>Bacteria</taxon>
        <taxon>Thermotogati</taxon>
        <taxon>Synergistota</taxon>
        <taxon>Synergistia</taxon>
        <taxon>Synergistales</taxon>
        <taxon>Dethiosulfovibrionaceae</taxon>
        <taxon>Pyramidobacter</taxon>
    </lineage>
</organism>
<sequence>MSIRVLLADDHEMFLEGLQELLGKADDIELAGLARDGAEVVAAAERLQPDVVLMDMTMPRLNGIQATQKIAAGSSGTKVLVLSMHGDKNLIVESLKAGARGYVLKECSSQELCLAIQTVANGQYYLTPTILSTLIGDYLRLTESEAQSSNCPLSDRELDVLKLLVNGCNAKQIAEQLSISKNTVDTHRRHILDKLGCNSMAELTRYAIREGYLDLS</sequence>
<evidence type="ECO:0000313" key="9">
    <source>
        <dbReference type="Proteomes" id="UP000473699"/>
    </source>
</evidence>
<dbReference type="PANTHER" id="PTHR43214">
    <property type="entry name" value="TWO-COMPONENT RESPONSE REGULATOR"/>
    <property type="match status" value="1"/>
</dbReference>
<dbReference type="SMART" id="SM00421">
    <property type="entry name" value="HTH_LUXR"/>
    <property type="match status" value="1"/>
</dbReference>
<evidence type="ECO:0000256" key="2">
    <source>
        <dbReference type="ARBA" id="ARBA00023015"/>
    </source>
</evidence>
<dbReference type="InterPro" id="IPR058245">
    <property type="entry name" value="NreC/VraR/RcsB-like_REC"/>
</dbReference>
<dbReference type="PROSITE" id="PS50110">
    <property type="entry name" value="RESPONSE_REGULATORY"/>
    <property type="match status" value="1"/>
</dbReference>
<feature type="domain" description="HTH luxR-type" evidence="6">
    <location>
        <begin position="146"/>
        <end position="211"/>
    </location>
</feature>
<keyword evidence="3" id="KW-0238">DNA-binding</keyword>
<feature type="domain" description="Response regulatory" evidence="7">
    <location>
        <begin position="4"/>
        <end position="120"/>
    </location>
</feature>
<dbReference type="EMBL" id="VUNH01000003">
    <property type="protein sequence ID" value="MST55103.1"/>
    <property type="molecule type" value="Genomic_DNA"/>
</dbReference>
<keyword evidence="2" id="KW-0805">Transcription regulation</keyword>
<reference evidence="8 9" key="1">
    <citation type="submission" date="2019-08" db="EMBL/GenBank/DDBJ databases">
        <title>In-depth cultivation of the pig gut microbiome towards novel bacterial diversity and tailored functional studies.</title>
        <authorList>
            <person name="Wylensek D."/>
            <person name="Hitch T.C.A."/>
            <person name="Clavel T."/>
        </authorList>
    </citation>
    <scope>NUCLEOTIDE SEQUENCE [LARGE SCALE GENOMIC DNA]</scope>
    <source>
        <strain evidence="8 9">SM-530-WT-4B</strain>
    </source>
</reference>
<dbReference type="Pfam" id="PF00072">
    <property type="entry name" value="Response_reg"/>
    <property type="match status" value="1"/>
</dbReference>
<gene>
    <name evidence="8" type="ORF">FYJ74_03450</name>
</gene>
<dbReference type="AlphaFoldDB" id="A0A6L5YA88"/>